<reference evidence="10" key="1">
    <citation type="submission" date="2021-01" db="UniProtKB">
        <authorList>
            <consortium name="EnsemblMetazoa"/>
        </authorList>
    </citation>
    <scope>IDENTIFICATION</scope>
</reference>
<keyword evidence="3 6" id="KW-0227">DNA damage</keyword>
<evidence type="ECO:0000256" key="3">
    <source>
        <dbReference type="ARBA" id="ARBA00022763"/>
    </source>
</evidence>
<dbReference type="InterPro" id="IPR012923">
    <property type="entry name" value="Csm3"/>
</dbReference>
<keyword evidence="11" id="KW-1185">Reference proteome</keyword>
<comment type="function">
    <text evidence="6">Plays an important role in the control of DNA replication and the maintenance of replication fork stability.</text>
</comment>
<dbReference type="GeneID" id="111255029"/>
<feature type="compositionally biased region" description="Acidic residues" evidence="8">
    <location>
        <begin position="174"/>
        <end position="197"/>
    </location>
</feature>
<dbReference type="OrthoDB" id="437078at2759"/>
<evidence type="ECO:0000256" key="6">
    <source>
        <dbReference type="RuleBase" id="RU366049"/>
    </source>
</evidence>
<evidence type="ECO:0000256" key="8">
    <source>
        <dbReference type="SAM" id="MobiDB-lite"/>
    </source>
</evidence>
<feature type="region of interest" description="Disordered" evidence="8">
    <location>
        <begin position="320"/>
        <end position="341"/>
    </location>
</feature>
<comment type="similarity">
    <text evidence="2 6">Belongs to the CSM3 family.</text>
</comment>
<evidence type="ECO:0000259" key="9">
    <source>
        <dbReference type="Pfam" id="PF07962"/>
    </source>
</evidence>
<feature type="compositionally biased region" description="Basic and acidic residues" evidence="8">
    <location>
        <begin position="323"/>
        <end position="340"/>
    </location>
</feature>
<dbReference type="GO" id="GO:0006974">
    <property type="term" value="P:DNA damage response"/>
    <property type="evidence" value="ECO:0007669"/>
    <property type="project" value="UniProtKB-KW"/>
</dbReference>
<dbReference type="Proteomes" id="UP000594260">
    <property type="component" value="Unplaced"/>
</dbReference>
<dbReference type="PANTHER" id="PTHR13220:SF11">
    <property type="entry name" value="TIMELESS-INTERACTING PROTEIN"/>
    <property type="match status" value="1"/>
</dbReference>
<feature type="coiled-coil region" evidence="7">
    <location>
        <begin position="401"/>
        <end position="428"/>
    </location>
</feature>
<dbReference type="RefSeq" id="XP_022672395.1">
    <property type="nucleotide sequence ID" value="XM_022816660.1"/>
</dbReference>
<evidence type="ECO:0000256" key="5">
    <source>
        <dbReference type="ARBA" id="ARBA00023306"/>
    </source>
</evidence>
<feature type="domain" description="Chromosome segregation in meiosis protein 3" evidence="9">
    <location>
        <begin position="223"/>
        <end position="303"/>
    </location>
</feature>
<dbReference type="GO" id="GO:0003677">
    <property type="term" value="F:DNA binding"/>
    <property type="evidence" value="ECO:0007669"/>
    <property type="project" value="TreeGrafter"/>
</dbReference>
<keyword evidence="4 6" id="KW-0539">Nucleus</keyword>
<dbReference type="AlphaFoldDB" id="A0A7M7MFB2"/>
<dbReference type="InParanoid" id="A0A7M7MFB2"/>
<protein>
    <recommendedName>
        <fullName evidence="6">TIMELESS-interacting protein</fullName>
    </recommendedName>
</protein>
<organism evidence="10 11">
    <name type="scientific">Varroa destructor</name>
    <name type="common">Honeybee mite</name>
    <dbReference type="NCBI Taxonomy" id="109461"/>
    <lineage>
        <taxon>Eukaryota</taxon>
        <taxon>Metazoa</taxon>
        <taxon>Ecdysozoa</taxon>
        <taxon>Arthropoda</taxon>
        <taxon>Chelicerata</taxon>
        <taxon>Arachnida</taxon>
        <taxon>Acari</taxon>
        <taxon>Parasitiformes</taxon>
        <taxon>Mesostigmata</taxon>
        <taxon>Gamasina</taxon>
        <taxon>Dermanyssoidea</taxon>
        <taxon>Varroidae</taxon>
        <taxon>Varroa</taxon>
    </lineage>
</organism>
<dbReference type="GO" id="GO:0043111">
    <property type="term" value="P:replication fork arrest"/>
    <property type="evidence" value="ECO:0007669"/>
    <property type="project" value="TreeGrafter"/>
</dbReference>
<dbReference type="Pfam" id="PF07962">
    <property type="entry name" value="Swi3"/>
    <property type="match status" value="1"/>
</dbReference>
<evidence type="ECO:0000256" key="2">
    <source>
        <dbReference type="ARBA" id="ARBA00006075"/>
    </source>
</evidence>
<dbReference type="InterPro" id="IPR040038">
    <property type="entry name" value="TIPIN/Csm3/Swi3"/>
</dbReference>
<evidence type="ECO:0000256" key="7">
    <source>
        <dbReference type="SAM" id="Coils"/>
    </source>
</evidence>
<feature type="region of interest" description="Disordered" evidence="8">
    <location>
        <begin position="20"/>
        <end position="200"/>
    </location>
</feature>
<accession>A0A7M7MFB2</accession>
<dbReference type="GO" id="GO:0031298">
    <property type="term" value="C:replication fork protection complex"/>
    <property type="evidence" value="ECO:0007669"/>
    <property type="project" value="TreeGrafter"/>
</dbReference>
<dbReference type="EnsemblMetazoa" id="XM_022816660">
    <property type="protein sequence ID" value="XP_022672395"/>
    <property type="gene ID" value="LOC111255029"/>
</dbReference>
<feature type="compositionally biased region" description="Basic and acidic residues" evidence="8">
    <location>
        <begin position="139"/>
        <end position="173"/>
    </location>
</feature>
<keyword evidence="5 6" id="KW-0131">Cell cycle</keyword>
<dbReference type="GO" id="GO:0000076">
    <property type="term" value="P:DNA replication checkpoint signaling"/>
    <property type="evidence" value="ECO:0007669"/>
    <property type="project" value="UniProtKB-UniRule"/>
</dbReference>
<keyword evidence="7" id="KW-0175">Coiled coil</keyword>
<feature type="compositionally biased region" description="Basic residues" evidence="8">
    <location>
        <begin position="69"/>
        <end position="78"/>
    </location>
</feature>
<feature type="compositionally biased region" description="Polar residues" evidence="8">
    <location>
        <begin position="96"/>
        <end position="107"/>
    </location>
</feature>
<dbReference type="PANTHER" id="PTHR13220">
    <property type="entry name" value="TIMELESS INTERACTING-RELATED"/>
    <property type="match status" value="1"/>
</dbReference>
<comment type="subcellular location">
    <subcellularLocation>
        <location evidence="1 6">Nucleus</location>
    </subcellularLocation>
</comment>
<proteinExistence type="inferred from homology"/>
<evidence type="ECO:0000256" key="4">
    <source>
        <dbReference type="ARBA" id="ARBA00023242"/>
    </source>
</evidence>
<sequence>MCYPSSFLRQRAMSARKFRIISDSEEEDNDIGPQSGHGVAVRSSPQSVLESESDKSYKSNDSGTTGFRGSKKLKKRRARLDSDDDDSESEKAESGVLTTNRNESLDTGASEDETSHLSRENCIFNDEQDHANNNDGDDDFNRQYRCNEPHSQEQRQRGDNDDDHDNSSERMTSEEDGNDGPDENQQDEGNQENNDDGDDRRAVKEASGRMVATKRVVKNPQPKLDVTRLTGERGLGQLRNMHPHIRLKGKGHEKEDLRCILHHLQLWGHRMFPRMQMKDIFERCERLGTKMPVKVYLRKMRTGQIYDFNQPVIEDEDDILGTEGKHAPDDDNHRPADKNGVDNATILEDGRDLFEQLVASETTNPNLENCDPTFSYKISSDNSEPTIMVSDDLRAQIAVKRLKALQKREQIRREREQSQQQSLEVEQMMIG</sequence>
<evidence type="ECO:0000256" key="1">
    <source>
        <dbReference type="ARBA" id="ARBA00004123"/>
    </source>
</evidence>
<dbReference type="KEGG" id="vde:111255029"/>
<evidence type="ECO:0000313" key="11">
    <source>
        <dbReference type="Proteomes" id="UP000594260"/>
    </source>
</evidence>
<dbReference type="GO" id="GO:0031297">
    <property type="term" value="P:replication fork processing"/>
    <property type="evidence" value="ECO:0007669"/>
    <property type="project" value="UniProtKB-UniRule"/>
</dbReference>
<evidence type="ECO:0000313" key="10">
    <source>
        <dbReference type="EnsemblMetazoa" id="XP_022672395"/>
    </source>
</evidence>
<name>A0A7M7MFB2_VARDE</name>